<proteinExistence type="predicted"/>
<dbReference type="Pfam" id="PF00520">
    <property type="entry name" value="Ion_trans"/>
    <property type="match status" value="1"/>
</dbReference>
<keyword evidence="4 7" id="KW-0472">Membrane</keyword>
<dbReference type="InParanoid" id="A0A0V0QRP5"/>
<evidence type="ECO:0000256" key="7">
    <source>
        <dbReference type="SAM" id="Phobius"/>
    </source>
</evidence>
<evidence type="ECO:0000256" key="3">
    <source>
        <dbReference type="ARBA" id="ARBA00022989"/>
    </source>
</evidence>
<dbReference type="GO" id="GO:0005886">
    <property type="term" value="C:plasma membrane"/>
    <property type="evidence" value="ECO:0007669"/>
    <property type="project" value="TreeGrafter"/>
</dbReference>
<keyword evidence="5" id="KW-0175">Coiled coil</keyword>
<dbReference type="GO" id="GO:0005249">
    <property type="term" value="F:voltage-gated potassium channel activity"/>
    <property type="evidence" value="ECO:0007669"/>
    <property type="project" value="TreeGrafter"/>
</dbReference>
<gene>
    <name evidence="9" type="ORF">PPERSA_09496</name>
</gene>
<organism evidence="9 10">
    <name type="scientific">Pseudocohnilembus persalinus</name>
    <name type="common">Ciliate</name>
    <dbReference type="NCBI Taxonomy" id="266149"/>
    <lineage>
        <taxon>Eukaryota</taxon>
        <taxon>Sar</taxon>
        <taxon>Alveolata</taxon>
        <taxon>Ciliophora</taxon>
        <taxon>Intramacronucleata</taxon>
        <taxon>Oligohymenophorea</taxon>
        <taxon>Scuticociliatia</taxon>
        <taxon>Philasterida</taxon>
        <taxon>Pseudocohnilembidae</taxon>
        <taxon>Pseudocohnilembus</taxon>
    </lineage>
</organism>
<dbReference type="Gene3D" id="1.10.287.630">
    <property type="entry name" value="Helix hairpin bin"/>
    <property type="match status" value="1"/>
</dbReference>
<keyword evidence="3 7" id="KW-1133">Transmembrane helix</keyword>
<feature type="transmembrane region" description="Helical" evidence="7">
    <location>
        <begin position="232"/>
        <end position="250"/>
    </location>
</feature>
<dbReference type="InterPro" id="IPR018490">
    <property type="entry name" value="cNMP-bd_dom_sf"/>
</dbReference>
<dbReference type="AlphaFoldDB" id="A0A0V0QRP5"/>
<accession>A0A0V0QRP5</accession>
<evidence type="ECO:0000313" key="10">
    <source>
        <dbReference type="Proteomes" id="UP000054937"/>
    </source>
</evidence>
<sequence length="858" mass="102087">MSRMKFLPVILPTSLLQMLWQLVYFLVLIFTFFYIPVYIAFKKQYTKDSLIVSYFIPITFSAALIDVLFKANSALFKKGELVVDRQEIFRIYLKRWALVDILAISPFFIRILGIGVQRYIYFLYYFKILNYLQIKNYFIQIKISISTQTKVRINFCELVALLFLFVHIIACINLSFLEFSTPDEGNWSDNFNSPLSILSLGEQYVYSLYYIFVTFTTVGYGDLSPVNQRERILCIFTVLIAAISYSFILGKVNEILLQFDEQRQKRQNLLIKANQYFKFNKIDRELQVKIKEYISYKVVEQESDMRNAEKQIMELLSDKLKFEIQIQATNSFYNRIFKNFSKQFRYNLIKITKTVTRAPNRVLQFSQKYWEDSGEEQQMLFLQSGQVCMYQKVSTLQNFSGSKYKDKHLYQLPIGSLLGEKEFFGYYQDTLKNIYYKVEGNKLAYFLSISYEDFTNLLEKFPNDKQTFCELRDCYQQRLFKSKYSGTILYHQCKPCESVEHVNKASNHATLNCPYITYDKKKALTCKKYIYNIYKSSQERSQFQRKTRKITIQTKNYKILHKPKGSPWLIARDLYRIVQKNFSKREVRQKPVEILYSLFAQQYLQTFQEQLHFQESEDNENIANSQQMNLNCDSEKMETQSTLEKLQQLQNLIKNNDQLPQNAEKAERNANRQMSLFSEYSDKPQNLTSYNQLTGQQGYNQCGFQNGSFTSCKKNNKNLESIQEIVKDQKRHLNIYQKEISNLDIDLGCNFKNYFHGSNVDTILKYYNYDREQRMKEIVDQLNEEESEYYDALQGVYIEKNKNKKSSKLKFDDDYQDYKVQDHQENNHINSVKKSRKKHALQESQGDQQEYFDDQKEF</sequence>
<dbReference type="Gene3D" id="2.60.120.10">
    <property type="entry name" value="Jelly Rolls"/>
    <property type="match status" value="1"/>
</dbReference>
<dbReference type="Gene3D" id="1.10.287.70">
    <property type="match status" value="1"/>
</dbReference>
<feature type="transmembrane region" description="Helical" evidence="7">
    <location>
        <begin position="21"/>
        <end position="39"/>
    </location>
</feature>
<dbReference type="PANTHER" id="PTHR10217:SF435">
    <property type="entry name" value="POTASSIUM VOLTAGE-GATED CHANNEL PROTEIN EAG"/>
    <property type="match status" value="1"/>
</dbReference>
<comment type="subcellular location">
    <subcellularLocation>
        <location evidence="1">Membrane</location>
        <topology evidence="1">Multi-pass membrane protein</topology>
    </subcellularLocation>
</comment>
<reference evidence="9 10" key="1">
    <citation type="journal article" date="2015" name="Sci. Rep.">
        <title>Genome of the facultative scuticociliatosis pathogen Pseudocohnilembus persalinus provides insight into its virulence through horizontal gene transfer.</title>
        <authorList>
            <person name="Xiong J."/>
            <person name="Wang G."/>
            <person name="Cheng J."/>
            <person name="Tian M."/>
            <person name="Pan X."/>
            <person name="Warren A."/>
            <person name="Jiang C."/>
            <person name="Yuan D."/>
            <person name="Miao W."/>
        </authorList>
    </citation>
    <scope>NUCLEOTIDE SEQUENCE [LARGE SCALE GENOMIC DNA]</scope>
    <source>
        <strain evidence="9">36N120E</strain>
    </source>
</reference>
<evidence type="ECO:0000256" key="6">
    <source>
        <dbReference type="SAM" id="MobiDB-lite"/>
    </source>
</evidence>
<dbReference type="InterPro" id="IPR014710">
    <property type="entry name" value="RmlC-like_jellyroll"/>
</dbReference>
<dbReference type="OMA" id="LKHACNI"/>
<dbReference type="EMBL" id="LDAU01000113">
    <property type="protein sequence ID" value="KRX04704.1"/>
    <property type="molecule type" value="Genomic_DNA"/>
</dbReference>
<feature type="domain" description="Ion transport" evidence="8">
    <location>
        <begin position="19"/>
        <end position="262"/>
    </location>
</feature>
<dbReference type="SUPFAM" id="SSF51206">
    <property type="entry name" value="cAMP-binding domain-like"/>
    <property type="match status" value="1"/>
</dbReference>
<feature type="coiled-coil region" evidence="5">
    <location>
        <begin position="298"/>
        <end position="325"/>
    </location>
</feature>
<evidence type="ECO:0000313" key="9">
    <source>
        <dbReference type="EMBL" id="KRX04704.1"/>
    </source>
</evidence>
<evidence type="ECO:0000256" key="5">
    <source>
        <dbReference type="SAM" id="Coils"/>
    </source>
</evidence>
<dbReference type="GO" id="GO:0042391">
    <property type="term" value="P:regulation of membrane potential"/>
    <property type="evidence" value="ECO:0007669"/>
    <property type="project" value="TreeGrafter"/>
</dbReference>
<evidence type="ECO:0000256" key="2">
    <source>
        <dbReference type="ARBA" id="ARBA00022692"/>
    </source>
</evidence>
<feature type="transmembrane region" description="Helical" evidence="7">
    <location>
        <begin position="158"/>
        <end position="177"/>
    </location>
</feature>
<dbReference type="PANTHER" id="PTHR10217">
    <property type="entry name" value="VOLTAGE AND LIGAND GATED POTASSIUM CHANNEL"/>
    <property type="match status" value="1"/>
</dbReference>
<dbReference type="InterPro" id="IPR005821">
    <property type="entry name" value="Ion_trans_dom"/>
</dbReference>
<feature type="region of interest" description="Disordered" evidence="6">
    <location>
        <begin position="820"/>
        <end position="858"/>
    </location>
</feature>
<evidence type="ECO:0000256" key="4">
    <source>
        <dbReference type="ARBA" id="ARBA00023136"/>
    </source>
</evidence>
<name>A0A0V0QRP5_PSEPJ</name>
<dbReference type="InterPro" id="IPR050818">
    <property type="entry name" value="KCNH_animal-type"/>
</dbReference>
<evidence type="ECO:0000259" key="8">
    <source>
        <dbReference type="Pfam" id="PF00520"/>
    </source>
</evidence>
<dbReference type="Proteomes" id="UP000054937">
    <property type="component" value="Unassembled WGS sequence"/>
</dbReference>
<dbReference type="OrthoDB" id="293127at2759"/>
<dbReference type="SUPFAM" id="SSF81324">
    <property type="entry name" value="Voltage-gated potassium channels"/>
    <property type="match status" value="1"/>
</dbReference>
<feature type="transmembrane region" description="Helical" evidence="7">
    <location>
        <begin position="197"/>
        <end position="220"/>
    </location>
</feature>
<keyword evidence="2 7" id="KW-0812">Transmembrane</keyword>
<keyword evidence="10" id="KW-1185">Reference proteome</keyword>
<feature type="transmembrane region" description="Helical" evidence="7">
    <location>
        <begin position="51"/>
        <end position="69"/>
    </location>
</feature>
<protein>
    <submittedName>
        <fullName evidence="9">Cyclic nucleotide-binding protein</fullName>
    </submittedName>
</protein>
<comment type="caution">
    <text evidence="9">The sequence shown here is derived from an EMBL/GenBank/DDBJ whole genome shotgun (WGS) entry which is preliminary data.</text>
</comment>
<evidence type="ECO:0000256" key="1">
    <source>
        <dbReference type="ARBA" id="ARBA00004141"/>
    </source>
</evidence>